<feature type="domain" description="S-adenosyl-l-methionine hydroxide adenosyltransferase C-terminal" evidence="1">
    <location>
        <begin position="187"/>
        <end position="269"/>
    </location>
</feature>
<evidence type="ECO:0000313" key="3">
    <source>
        <dbReference type="Proteomes" id="UP000783287"/>
    </source>
</evidence>
<dbReference type="Pfam" id="PF20257">
    <property type="entry name" value="SAM_HAT_C"/>
    <property type="match status" value="1"/>
</dbReference>
<proteinExistence type="predicted"/>
<dbReference type="AlphaFoldDB" id="A0A955L4M2"/>
<reference evidence="2" key="1">
    <citation type="submission" date="2020-04" db="EMBL/GenBank/DDBJ databases">
        <authorList>
            <person name="Zhang T."/>
        </authorList>
    </citation>
    <scope>NUCLEOTIDE SEQUENCE</scope>
    <source>
        <strain evidence="2">HKST-UBA14</strain>
    </source>
</reference>
<sequence>MFITIINDCNDQNALGRQATRVSALFNSCVNTVGINNDIEAAGNLIDMLDAVGDEEGYILVNVAPRSSNWNFSIDQNGNGKHWENGTPFASFKYKNITVISTIDGYTLSLVKKLNLVSSINLYDIPTVTQFLNNKGLIDIGLKNHIDKTQFRSFDFSPRVAYYLEQNIDLPSTSLDVQKIKDIPNVVWWIDNFGNCKTSLLQNDLTDINEEISTRFGKIRFYERLKDVPDNSVALITGSSGIEDSRFIELVVQGHSADKKLGVKLGDEILM</sequence>
<reference evidence="2" key="2">
    <citation type="journal article" date="2021" name="Microbiome">
        <title>Successional dynamics and alternative stable states in a saline activated sludge microbial community over 9 years.</title>
        <authorList>
            <person name="Wang Y."/>
            <person name="Ye J."/>
            <person name="Ju F."/>
            <person name="Liu L."/>
            <person name="Boyd J.A."/>
            <person name="Deng Y."/>
            <person name="Parks D.H."/>
            <person name="Jiang X."/>
            <person name="Yin X."/>
            <person name="Woodcroft B.J."/>
            <person name="Tyson G.W."/>
            <person name="Hugenholtz P."/>
            <person name="Polz M.F."/>
            <person name="Zhang T."/>
        </authorList>
    </citation>
    <scope>NUCLEOTIDE SEQUENCE</scope>
    <source>
        <strain evidence="2">HKST-UBA14</strain>
    </source>
</reference>
<evidence type="ECO:0000259" key="1">
    <source>
        <dbReference type="Pfam" id="PF20257"/>
    </source>
</evidence>
<gene>
    <name evidence="2" type="ORF">KC909_00885</name>
</gene>
<dbReference type="EMBL" id="JAGQLK010000011">
    <property type="protein sequence ID" value="MCA9382896.1"/>
    <property type="molecule type" value="Genomic_DNA"/>
</dbReference>
<organism evidence="2 3">
    <name type="scientific">Candidatus Dojkabacteria bacterium</name>
    <dbReference type="NCBI Taxonomy" id="2099670"/>
    <lineage>
        <taxon>Bacteria</taxon>
        <taxon>Candidatus Dojkabacteria</taxon>
    </lineage>
</organism>
<dbReference type="Proteomes" id="UP000783287">
    <property type="component" value="Unassembled WGS sequence"/>
</dbReference>
<dbReference type="Gene3D" id="2.40.30.90">
    <property type="entry name" value="Bacterial fluorinating enzyme like"/>
    <property type="match status" value="1"/>
</dbReference>
<dbReference type="InterPro" id="IPR046470">
    <property type="entry name" value="SAM_HAT_C"/>
</dbReference>
<dbReference type="InterPro" id="IPR023227">
    <property type="entry name" value="SAM_OH_AdoTrfase_C_sf"/>
</dbReference>
<protein>
    <submittedName>
        <fullName evidence="2">SAM-dependent chlorinase/fluorinase</fullName>
    </submittedName>
</protein>
<dbReference type="SUPFAM" id="SSF101852">
    <property type="entry name" value="Bacterial fluorinating enzyme, C-terminal domain"/>
    <property type="match status" value="1"/>
</dbReference>
<comment type="caution">
    <text evidence="2">The sequence shown here is derived from an EMBL/GenBank/DDBJ whole genome shotgun (WGS) entry which is preliminary data.</text>
</comment>
<accession>A0A955L4M2</accession>
<evidence type="ECO:0000313" key="2">
    <source>
        <dbReference type="EMBL" id="MCA9382896.1"/>
    </source>
</evidence>
<name>A0A955L4M2_9BACT</name>